<dbReference type="InterPro" id="IPR000073">
    <property type="entry name" value="AB_hydrolase_1"/>
</dbReference>
<proteinExistence type="predicted"/>
<gene>
    <name evidence="2" type="ORF">BKK80_29165</name>
</gene>
<reference evidence="2 3" key="1">
    <citation type="submission" date="2016-10" db="EMBL/GenBank/DDBJ databases">
        <title>Complete genome sequences of three Cupriavidus strains isolated from various Malaysian environments.</title>
        <authorList>
            <person name="Abdullah A.A.-A."/>
            <person name="Shafie N.A.H."/>
            <person name="Lau N.S."/>
        </authorList>
    </citation>
    <scope>NUCLEOTIDE SEQUENCE [LARGE SCALE GENOMIC DNA]</scope>
    <source>
        <strain evidence="2 3">USMAA1020</strain>
    </source>
</reference>
<dbReference type="InterPro" id="IPR029058">
    <property type="entry name" value="AB_hydrolase_fold"/>
</dbReference>
<dbReference type="Gene3D" id="3.40.50.1820">
    <property type="entry name" value="alpha/beta hydrolase"/>
    <property type="match status" value="1"/>
</dbReference>
<dbReference type="InterPro" id="IPR050266">
    <property type="entry name" value="AB_hydrolase_sf"/>
</dbReference>
<dbReference type="RefSeq" id="WP_071072321.1">
    <property type="nucleotide sequence ID" value="NZ_CP017755.1"/>
</dbReference>
<dbReference type="Pfam" id="PF12697">
    <property type="entry name" value="Abhydrolase_6"/>
    <property type="match status" value="1"/>
</dbReference>
<keyword evidence="2" id="KW-0378">Hydrolase</keyword>
<dbReference type="Proteomes" id="UP000177515">
    <property type="component" value="Chromosome 2"/>
</dbReference>
<dbReference type="PRINTS" id="PR00111">
    <property type="entry name" value="ABHYDROLASE"/>
</dbReference>
<accession>A0ABM7D7Z5</accession>
<evidence type="ECO:0000259" key="1">
    <source>
        <dbReference type="Pfam" id="PF12697"/>
    </source>
</evidence>
<dbReference type="PANTHER" id="PTHR43798">
    <property type="entry name" value="MONOACYLGLYCEROL LIPASE"/>
    <property type="match status" value="1"/>
</dbReference>
<dbReference type="PRINTS" id="PR00412">
    <property type="entry name" value="EPOXHYDRLASE"/>
</dbReference>
<dbReference type="EMBL" id="CP017755">
    <property type="protein sequence ID" value="AOZ09772.1"/>
    <property type="molecule type" value="Genomic_DNA"/>
</dbReference>
<dbReference type="SUPFAM" id="SSF53474">
    <property type="entry name" value="alpha/beta-Hydrolases"/>
    <property type="match status" value="1"/>
</dbReference>
<evidence type="ECO:0000313" key="3">
    <source>
        <dbReference type="Proteomes" id="UP000177515"/>
    </source>
</evidence>
<sequence length="284" mass="29715">MTSIRHIASGRAELATEIAGSGAPVVFLHANVCDRRMWRTEQDAIGATHKAIAYDRRGFGGSRAEPEDFSALDDLLAVLDATADGAPAVLVGCSLGGRIALDAALRHPARVRALVLIAPSIAGAPEPVHAPVVAELLAQARDAEASGDIDRRNASQARLWLDGPLAAEGRVAGPARDLFLAMNGIALRARPFGADQDIQPMFHRLGEIAVPTLVLCGDLDFPHIQQRCHHLAATVPGAEHQTLAGMGHLPSLEDPARISACIAGFLARRVDGGGGGDRHAGPAR</sequence>
<name>A0ABM7D7Z5_9BURK</name>
<dbReference type="GO" id="GO:0016787">
    <property type="term" value="F:hydrolase activity"/>
    <property type="evidence" value="ECO:0007669"/>
    <property type="project" value="UniProtKB-KW"/>
</dbReference>
<feature type="domain" description="AB hydrolase-1" evidence="1">
    <location>
        <begin position="25"/>
        <end position="258"/>
    </location>
</feature>
<dbReference type="InterPro" id="IPR000639">
    <property type="entry name" value="Epox_hydrolase-like"/>
</dbReference>
<protein>
    <submittedName>
        <fullName evidence="2">Alpha/beta hydrolase</fullName>
    </submittedName>
</protein>
<organism evidence="2 3">
    <name type="scientific">Cupriavidus malaysiensis</name>
    <dbReference type="NCBI Taxonomy" id="367825"/>
    <lineage>
        <taxon>Bacteria</taxon>
        <taxon>Pseudomonadati</taxon>
        <taxon>Pseudomonadota</taxon>
        <taxon>Betaproteobacteria</taxon>
        <taxon>Burkholderiales</taxon>
        <taxon>Burkholderiaceae</taxon>
        <taxon>Cupriavidus</taxon>
    </lineage>
</organism>
<evidence type="ECO:0000313" key="2">
    <source>
        <dbReference type="EMBL" id="AOZ09772.1"/>
    </source>
</evidence>
<keyword evidence="3" id="KW-1185">Reference proteome</keyword>